<reference evidence="11 12" key="1">
    <citation type="submission" date="2018-11" db="EMBL/GenBank/DDBJ databases">
        <title>Genome sequence of Apiotrichum porosum DSM 27194.</title>
        <authorList>
            <person name="Aliyu H."/>
            <person name="Gorte O."/>
            <person name="Ochsenreither K."/>
        </authorList>
    </citation>
    <scope>NUCLEOTIDE SEQUENCE [LARGE SCALE GENOMIC DNA]</scope>
    <source>
        <strain evidence="11 12">DSM 27194</strain>
    </source>
</reference>
<dbReference type="Pfam" id="PF05783">
    <property type="entry name" value="DLIC"/>
    <property type="match status" value="2"/>
</dbReference>
<dbReference type="InterPro" id="IPR022780">
    <property type="entry name" value="Dynein_light_int_chain"/>
</dbReference>
<dbReference type="GO" id="GO:0035974">
    <property type="term" value="C:meiotic spindle pole body"/>
    <property type="evidence" value="ECO:0007669"/>
    <property type="project" value="TreeGrafter"/>
</dbReference>
<gene>
    <name evidence="11" type="ORF">EHS24_002546</name>
</gene>
<dbReference type="PANTHER" id="PTHR12688:SF0">
    <property type="entry name" value="DYNEIN LIGHT INTERMEDIATE CHAIN"/>
    <property type="match status" value="1"/>
</dbReference>
<evidence type="ECO:0000256" key="3">
    <source>
        <dbReference type="ARBA" id="ARBA00022490"/>
    </source>
</evidence>
<keyword evidence="8" id="KW-0505">Motor protein</keyword>
<dbReference type="InterPro" id="IPR008467">
    <property type="entry name" value="Dynein1_light_intermed_chain"/>
</dbReference>
<evidence type="ECO:0000256" key="4">
    <source>
        <dbReference type="ARBA" id="ARBA00022701"/>
    </source>
</evidence>
<evidence type="ECO:0000256" key="7">
    <source>
        <dbReference type="ARBA" id="ARBA00023017"/>
    </source>
</evidence>
<dbReference type="GO" id="GO:0007018">
    <property type="term" value="P:microtubule-based movement"/>
    <property type="evidence" value="ECO:0007669"/>
    <property type="project" value="InterPro"/>
</dbReference>
<keyword evidence="12" id="KW-1185">Reference proteome</keyword>
<evidence type="ECO:0000256" key="5">
    <source>
        <dbReference type="ARBA" id="ARBA00022741"/>
    </source>
</evidence>
<evidence type="ECO:0000313" key="11">
    <source>
        <dbReference type="EMBL" id="RSH78090.1"/>
    </source>
</evidence>
<dbReference type="GO" id="GO:0000226">
    <property type="term" value="P:microtubule cytoskeleton organization"/>
    <property type="evidence" value="ECO:0007669"/>
    <property type="project" value="TreeGrafter"/>
</dbReference>
<dbReference type="GeneID" id="39587089"/>
<keyword evidence="4" id="KW-0493">Microtubule</keyword>
<keyword evidence="2" id="KW-0813">Transport</keyword>
<protein>
    <recommendedName>
        <fullName evidence="13">Dynein light intermediate chain</fullName>
    </recommendedName>
</protein>
<evidence type="ECO:0000313" key="12">
    <source>
        <dbReference type="Proteomes" id="UP000279236"/>
    </source>
</evidence>
<dbReference type="GO" id="GO:0005524">
    <property type="term" value="F:ATP binding"/>
    <property type="evidence" value="ECO:0007669"/>
    <property type="project" value="UniProtKB-KW"/>
</dbReference>
<keyword evidence="3" id="KW-0963">Cytoplasm</keyword>
<evidence type="ECO:0000256" key="1">
    <source>
        <dbReference type="ARBA" id="ARBA00004245"/>
    </source>
</evidence>
<proteinExistence type="predicted"/>
<dbReference type="OrthoDB" id="27603at2759"/>
<dbReference type="EMBL" id="RSCE01000013">
    <property type="protein sequence ID" value="RSH78090.1"/>
    <property type="molecule type" value="Genomic_DNA"/>
</dbReference>
<organism evidence="11 12">
    <name type="scientific">Apiotrichum porosum</name>
    <dbReference type="NCBI Taxonomy" id="105984"/>
    <lineage>
        <taxon>Eukaryota</taxon>
        <taxon>Fungi</taxon>
        <taxon>Dikarya</taxon>
        <taxon>Basidiomycota</taxon>
        <taxon>Agaricomycotina</taxon>
        <taxon>Tremellomycetes</taxon>
        <taxon>Trichosporonales</taxon>
        <taxon>Trichosporonaceae</taxon>
        <taxon>Apiotrichum</taxon>
    </lineage>
</organism>
<dbReference type="GO" id="GO:0005868">
    <property type="term" value="C:cytoplasmic dynein complex"/>
    <property type="evidence" value="ECO:0007669"/>
    <property type="project" value="InterPro"/>
</dbReference>
<keyword evidence="5" id="KW-0547">Nucleotide-binding</keyword>
<evidence type="ECO:0000256" key="6">
    <source>
        <dbReference type="ARBA" id="ARBA00022840"/>
    </source>
</evidence>
<sequence length="583" mass="61791">MQVPTTPARPARPDSRTTSSTQPAAGPSSSSTQAATTPAAAAAGSGSGPARADDLWTEILRGADRQKSLSRKNVVLLSERHRGRRNLLSKLVGKRRAREAPPPALAIGYDVLEHADRDEDAAPPVSVFYPPSSHPGLLRLVDVSLPPHPLPNTAVVIVLDWTKPSTMVRELLAWLAWVDQWAQRADKGHSDGDELRERLQSHLQHYTEPPASNTGTGAPSSSIAGYNANSLGTLLPLGPGTLTLNPSGIPIVVVCTRADLMDHVGDEMGMKGGGWEERTDWIQQVLRTVCLAYGAALFYTAPTQPQTYTLLREYLFHRLYSVPPPLTQPGSGSGGPQEAVAAYPSRFPFPHRANVLDRDAVLVPAGWDSWGKINVLRDGFDPARVGRAWESSATKLSGGNTEDDAEGIEDLWFAMVPDTERPKPPSASTVTTTSELEQTFLARQLDVLLKDPNRDARAAFRHAANSASAVGATAANSGAGPGAAADGGAERYGGVVGPMGTGGLSLPGVERAMAEMEGAGGADDVRERFGRIARREPTQPTSPTTERPAAARNEALHNFFQGLVAKKSGAASTSNTPAKPAAK</sequence>
<dbReference type="Proteomes" id="UP000279236">
    <property type="component" value="Unassembled WGS sequence"/>
</dbReference>
<evidence type="ECO:0000256" key="9">
    <source>
        <dbReference type="ARBA" id="ARBA00023212"/>
    </source>
</evidence>
<dbReference type="STRING" id="105984.A0A427XGR3"/>
<comment type="caution">
    <text evidence="11">The sequence shown here is derived from an EMBL/GenBank/DDBJ whole genome shotgun (WGS) entry which is preliminary data.</text>
</comment>
<dbReference type="RefSeq" id="XP_028473237.1">
    <property type="nucleotide sequence ID" value="XM_028618281.1"/>
</dbReference>
<dbReference type="PANTHER" id="PTHR12688">
    <property type="entry name" value="DYNEIN LIGHT INTERMEDIATE CHAIN"/>
    <property type="match status" value="1"/>
</dbReference>
<name>A0A427XGR3_9TREE</name>
<comment type="subcellular location">
    <subcellularLocation>
        <location evidence="1">Cytoplasm</location>
        <location evidence="1">Cytoskeleton</location>
    </subcellularLocation>
</comment>
<dbReference type="GO" id="GO:0045504">
    <property type="term" value="F:dynein heavy chain binding"/>
    <property type="evidence" value="ECO:0007669"/>
    <property type="project" value="TreeGrafter"/>
</dbReference>
<keyword evidence="6" id="KW-0067">ATP-binding</keyword>
<evidence type="ECO:0000256" key="2">
    <source>
        <dbReference type="ARBA" id="ARBA00022448"/>
    </source>
</evidence>
<evidence type="ECO:0008006" key="13">
    <source>
        <dbReference type="Google" id="ProtNLM"/>
    </source>
</evidence>
<feature type="region of interest" description="Disordered" evidence="10">
    <location>
        <begin position="1"/>
        <end position="51"/>
    </location>
</feature>
<keyword evidence="7" id="KW-0243">Dynein</keyword>
<feature type="region of interest" description="Disordered" evidence="10">
    <location>
        <begin position="531"/>
        <end position="553"/>
    </location>
</feature>
<dbReference type="GO" id="GO:0005874">
    <property type="term" value="C:microtubule"/>
    <property type="evidence" value="ECO:0007669"/>
    <property type="project" value="UniProtKB-KW"/>
</dbReference>
<keyword evidence="9" id="KW-0206">Cytoskeleton</keyword>
<feature type="compositionally biased region" description="Low complexity" evidence="10">
    <location>
        <begin position="17"/>
        <end position="50"/>
    </location>
</feature>
<evidence type="ECO:0000256" key="8">
    <source>
        <dbReference type="ARBA" id="ARBA00023175"/>
    </source>
</evidence>
<evidence type="ECO:0000256" key="10">
    <source>
        <dbReference type="SAM" id="MobiDB-lite"/>
    </source>
</evidence>
<accession>A0A427XGR3</accession>
<dbReference type="AlphaFoldDB" id="A0A427XGR3"/>